<feature type="transmembrane region" description="Helical" evidence="6">
    <location>
        <begin position="12"/>
        <end position="34"/>
    </location>
</feature>
<evidence type="ECO:0000256" key="6">
    <source>
        <dbReference type="SAM" id="Phobius"/>
    </source>
</evidence>
<evidence type="ECO:0000313" key="8">
    <source>
        <dbReference type="EMBL" id="KGA15328.1"/>
    </source>
</evidence>
<comment type="subcellular location">
    <subcellularLocation>
        <location evidence="1">Cell membrane</location>
        <topology evidence="1">Multi-pass membrane protein</topology>
    </subcellularLocation>
</comment>
<dbReference type="InterPro" id="IPR023845">
    <property type="entry name" value="DUF3817_TM"/>
</dbReference>
<evidence type="ECO:0000256" key="1">
    <source>
        <dbReference type="ARBA" id="ARBA00004651"/>
    </source>
</evidence>
<dbReference type="EMBL" id="JNSL01000117">
    <property type="protein sequence ID" value="KGA15328.1"/>
    <property type="molecule type" value="Genomic_DNA"/>
</dbReference>
<evidence type="ECO:0000259" key="7">
    <source>
        <dbReference type="Pfam" id="PF12823"/>
    </source>
</evidence>
<name>A0A094SB61_9ZZZZ</name>
<keyword evidence="4 6" id="KW-1133">Transmembrane helix</keyword>
<keyword evidence="5 6" id="KW-0472">Membrane</keyword>
<evidence type="ECO:0000256" key="3">
    <source>
        <dbReference type="ARBA" id="ARBA00022692"/>
    </source>
</evidence>
<reference evidence="8" key="1">
    <citation type="submission" date="2014-06" db="EMBL/GenBank/DDBJ databases">
        <title>Key roles for freshwater Actinobacteria revealed by deep metagenomic sequencing.</title>
        <authorList>
            <person name="Ghai R."/>
            <person name="Mizuno C.M."/>
            <person name="Picazo A."/>
            <person name="Camacho A."/>
            <person name="Rodriguez-Valera F."/>
        </authorList>
    </citation>
    <scope>NUCLEOTIDE SEQUENCE</scope>
</reference>
<protein>
    <recommendedName>
        <fullName evidence="7">DUF3817 domain-containing protein</fullName>
    </recommendedName>
</protein>
<dbReference type="Pfam" id="PF12823">
    <property type="entry name" value="DUF3817"/>
    <property type="match status" value="1"/>
</dbReference>
<proteinExistence type="predicted"/>
<accession>A0A094SB61</accession>
<feature type="transmembrane region" description="Helical" evidence="6">
    <location>
        <begin position="74"/>
        <end position="94"/>
    </location>
</feature>
<evidence type="ECO:0000256" key="5">
    <source>
        <dbReference type="ARBA" id="ARBA00023136"/>
    </source>
</evidence>
<organism evidence="8">
    <name type="scientific">freshwater metagenome</name>
    <dbReference type="NCBI Taxonomy" id="449393"/>
    <lineage>
        <taxon>unclassified sequences</taxon>
        <taxon>metagenomes</taxon>
        <taxon>ecological metagenomes</taxon>
    </lineage>
</organism>
<feature type="transmembrane region" description="Helical" evidence="6">
    <location>
        <begin position="46"/>
        <end position="68"/>
    </location>
</feature>
<feature type="domain" description="DUF3817" evidence="7">
    <location>
        <begin position="14"/>
        <end position="100"/>
    </location>
</feature>
<evidence type="ECO:0000256" key="2">
    <source>
        <dbReference type="ARBA" id="ARBA00022475"/>
    </source>
</evidence>
<dbReference type="PANTHER" id="PTHR40077">
    <property type="entry name" value="MEMBRANE PROTEIN-RELATED"/>
    <property type="match status" value="1"/>
</dbReference>
<dbReference type="NCBIfam" id="TIGR03954">
    <property type="entry name" value="integ_memb_HG"/>
    <property type="match status" value="1"/>
</dbReference>
<dbReference type="PANTHER" id="PTHR40077:SF2">
    <property type="entry name" value="MEMBRANE PROTEIN"/>
    <property type="match status" value="1"/>
</dbReference>
<sequence length="107" mass="12198">MTLNSKDFAKQWMFYRIMALVVGTVLVVLSLFLISVRVIGNPEPAFYGAAWMAHGYLFPIYVVATFMLSTKLKWSFTKTILIMLAGTIPFMSFITERRVAKEVTDFS</sequence>
<keyword evidence="2" id="KW-1003">Cell membrane</keyword>
<gene>
    <name evidence="8" type="ORF">GM51_15105</name>
</gene>
<comment type="caution">
    <text evidence="8">The sequence shown here is derived from an EMBL/GenBank/DDBJ whole genome shotgun (WGS) entry which is preliminary data.</text>
</comment>
<dbReference type="GO" id="GO:0005886">
    <property type="term" value="C:plasma membrane"/>
    <property type="evidence" value="ECO:0007669"/>
    <property type="project" value="UniProtKB-SubCell"/>
</dbReference>
<dbReference type="AlphaFoldDB" id="A0A094SB61"/>
<evidence type="ECO:0000256" key="4">
    <source>
        <dbReference type="ARBA" id="ARBA00022989"/>
    </source>
</evidence>
<keyword evidence="3 6" id="KW-0812">Transmembrane</keyword>